<dbReference type="Proteomes" id="UP000335636">
    <property type="component" value="Unassembled WGS sequence"/>
</dbReference>
<proteinExistence type="predicted"/>
<sequence>MRAAAQPPQSRRSAGLRGARARRRRQQLRSFCPRFCRRRGPAPHSAALAFAAALPPPPPARASTVSSGARAVHESALAGLVASRNRGRQGPRPEPLTVRQMRQRAGCASTHRAPSKSQLGRQRGHPAPAPPRPFGAAPSRTARRQQRGRVSPRLPRSLPGSRVGRAEGGRGRCRPRPATCCLCSRRAARSCRQPGRSAAASPGIARPLDADHRPRGMKSPPLSGEGTVLTRGRPSVTHMYAFILVNARH</sequence>
<gene>
    <name evidence="2" type="ORF">MONAX_5E041902</name>
</gene>
<organism evidence="2 3">
    <name type="scientific">Marmota monax</name>
    <name type="common">Woodchuck</name>
    <dbReference type="NCBI Taxonomy" id="9995"/>
    <lineage>
        <taxon>Eukaryota</taxon>
        <taxon>Metazoa</taxon>
        <taxon>Chordata</taxon>
        <taxon>Craniata</taxon>
        <taxon>Vertebrata</taxon>
        <taxon>Euteleostomi</taxon>
        <taxon>Mammalia</taxon>
        <taxon>Eutheria</taxon>
        <taxon>Euarchontoglires</taxon>
        <taxon>Glires</taxon>
        <taxon>Rodentia</taxon>
        <taxon>Sciuromorpha</taxon>
        <taxon>Sciuridae</taxon>
        <taxon>Xerinae</taxon>
        <taxon>Marmotini</taxon>
        <taxon>Marmota</taxon>
    </lineage>
</organism>
<evidence type="ECO:0000313" key="2">
    <source>
        <dbReference type="EMBL" id="VTJ65437.1"/>
    </source>
</evidence>
<name>A0A5E4B6U8_MARMO</name>
<feature type="region of interest" description="Disordered" evidence="1">
    <location>
        <begin position="79"/>
        <end position="174"/>
    </location>
</feature>
<feature type="region of interest" description="Disordered" evidence="1">
    <location>
        <begin position="49"/>
        <end position="68"/>
    </location>
</feature>
<keyword evidence="3" id="KW-1185">Reference proteome</keyword>
<feature type="compositionally biased region" description="Low complexity" evidence="1">
    <location>
        <begin position="9"/>
        <end position="18"/>
    </location>
</feature>
<evidence type="ECO:0000256" key="1">
    <source>
        <dbReference type="SAM" id="MobiDB-lite"/>
    </source>
</evidence>
<comment type="caution">
    <text evidence="2">The sequence shown here is derived from an EMBL/GenBank/DDBJ whole genome shotgun (WGS) entry which is preliminary data.</text>
</comment>
<dbReference type="EMBL" id="CABDUW010000307">
    <property type="protein sequence ID" value="VTJ65437.1"/>
    <property type="molecule type" value="Genomic_DNA"/>
</dbReference>
<feature type="region of interest" description="Disordered" evidence="1">
    <location>
        <begin position="193"/>
        <end position="230"/>
    </location>
</feature>
<feature type="region of interest" description="Disordered" evidence="1">
    <location>
        <begin position="1"/>
        <end position="43"/>
    </location>
</feature>
<evidence type="ECO:0000313" key="3">
    <source>
        <dbReference type="Proteomes" id="UP000335636"/>
    </source>
</evidence>
<reference evidence="2" key="1">
    <citation type="submission" date="2019-04" db="EMBL/GenBank/DDBJ databases">
        <authorList>
            <person name="Alioto T."/>
            <person name="Alioto T."/>
        </authorList>
    </citation>
    <scope>NUCLEOTIDE SEQUENCE [LARGE SCALE GENOMIC DNA]</scope>
</reference>
<protein>
    <submittedName>
        <fullName evidence="2">Uncharacterized protein</fullName>
    </submittedName>
</protein>
<accession>A0A5E4B6U8</accession>
<dbReference type="AlphaFoldDB" id="A0A5E4B6U8"/>